<keyword evidence="5" id="KW-0732">Signal</keyword>
<name>A0ABT8LB11_9BACT</name>
<evidence type="ECO:0000256" key="11">
    <source>
        <dbReference type="RuleBase" id="RU003357"/>
    </source>
</evidence>
<comment type="caution">
    <text evidence="16">The sequence shown here is derived from an EMBL/GenBank/DDBJ whole genome shotgun (WGS) entry which is preliminary data.</text>
</comment>
<dbReference type="Pfam" id="PF16344">
    <property type="entry name" value="FecR_C"/>
    <property type="match status" value="1"/>
</dbReference>
<evidence type="ECO:0000256" key="9">
    <source>
        <dbReference type="ARBA" id="ARBA00023237"/>
    </source>
</evidence>
<dbReference type="InterPro" id="IPR036942">
    <property type="entry name" value="Beta-barrel_TonB_sf"/>
</dbReference>
<evidence type="ECO:0000256" key="6">
    <source>
        <dbReference type="ARBA" id="ARBA00023077"/>
    </source>
</evidence>
<dbReference type="SUPFAM" id="SSF56935">
    <property type="entry name" value="Porins"/>
    <property type="match status" value="1"/>
</dbReference>
<reference evidence="16" key="1">
    <citation type="submission" date="2023-06" db="EMBL/GenBank/DDBJ databases">
        <title>Genomic of Agaribacillus aureum.</title>
        <authorList>
            <person name="Wang G."/>
        </authorList>
    </citation>
    <scope>NUCLEOTIDE SEQUENCE</scope>
    <source>
        <strain evidence="16">BMA12</strain>
    </source>
</reference>
<evidence type="ECO:0000256" key="7">
    <source>
        <dbReference type="ARBA" id="ARBA00023136"/>
    </source>
</evidence>
<keyword evidence="7 10" id="KW-0472">Membrane</keyword>
<keyword evidence="8" id="KW-0675">Receptor</keyword>
<dbReference type="InterPro" id="IPR012910">
    <property type="entry name" value="Plug_dom"/>
</dbReference>
<organism evidence="16 17">
    <name type="scientific">Agaribacillus aureus</name>
    <dbReference type="NCBI Taxonomy" id="3051825"/>
    <lineage>
        <taxon>Bacteria</taxon>
        <taxon>Pseudomonadati</taxon>
        <taxon>Bacteroidota</taxon>
        <taxon>Cytophagia</taxon>
        <taxon>Cytophagales</taxon>
        <taxon>Splendidivirgaceae</taxon>
        <taxon>Agaribacillus</taxon>
    </lineage>
</organism>
<evidence type="ECO:0000313" key="16">
    <source>
        <dbReference type="EMBL" id="MDN5214838.1"/>
    </source>
</evidence>
<evidence type="ECO:0000256" key="4">
    <source>
        <dbReference type="ARBA" id="ARBA00022692"/>
    </source>
</evidence>
<dbReference type="PANTHER" id="PTHR30069">
    <property type="entry name" value="TONB-DEPENDENT OUTER MEMBRANE RECEPTOR"/>
    <property type="match status" value="1"/>
</dbReference>
<dbReference type="PROSITE" id="PS52016">
    <property type="entry name" value="TONB_DEPENDENT_REC_3"/>
    <property type="match status" value="1"/>
</dbReference>
<dbReference type="InterPro" id="IPR037066">
    <property type="entry name" value="Plug_dom_sf"/>
</dbReference>
<dbReference type="Gene3D" id="2.40.170.20">
    <property type="entry name" value="TonB-dependent receptor, beta-barrel domain"/>
    <property type="match status" value="1"/>
</dbReference>
<feature type="domain" description="Protein FecR C-terminal" evidence="15">
    <location>
        <begin position="47"/>
        <end position="111"/>
    </location>
</feature>
<gene>
    <name evidence="16" type="ORF">QQ020_22350</name>
</gene>
<dbReference type="RefSeq" id="WP_346760176.1">
    <property type="nucleotide sequence ID" value="NZ_JAUJEB010000005.1"/>
</dbReference>
<dbReference type="Proteomes" id="UP001172083">
    <property type="component" value="Unassembled WGS sequence"/>
</dbReference>
<dbReference type="NCBIfam" id="TIGR04056">
    <property type="entry name" value="OMP_RagA_SusC"/>
    <property type="match status" value="1"/>
</dbReference>
<dbReference type="Pfam" id="PF07715">
    <property type="entry name" value="Plug"/>
    <property type="match status" value="1"/>
</dbReference>
<dbReference type="Gene3D" id="3.55.50.30">
    <property type="match status" value="1"/>
</dbReference>
<evidence type="ECO:0000256" key="10">
    <source>
        <dbReference type="PROSITE-ProRule" id="PRU01360"/>
    </source>
</evidence>
<evidence type="ECO:0000256" key="3">
    <source>
        <dbReference type="ARBA" id="ARBA00022452"/>
    </source>
</evidence>
<evidence type="ECO:0000256" key="8">
    <source>
        <dbReference type="ARBA" id="ARBA00023170"/>
    </source>
</evidence>
<dbReference type="InterPro" id="IPR023996">
    <property type="entry name" value="TonB-dep_OMP_SusC/RagA"/>
</dbReference>
<dbReference type="InterPro" id="IPR008969">
    <property type="entry name" value="CarboxyPept-like_regulatory"/>
</dbReference>
<dbReference type="Pfam" id="PF13715">
    <property type="entry name" value="CarbopepD_reg_2"/>
    <property type="match status" value="1"/>
</dbReference>
<feature type="region of interest" description="Disordered" evidence="12">
    <location>
        <begin position="381"/>
        <end position="400"/>
    </location>
</feature>
<feature type="domain" description="TonB-dependent receptor plug" evidence="14">
    <location>
        <begin position="212"/>
        <end position="337"/>
    </location>
</feature>
<keyword evidence="2 10" id="KW-0813">Transport</keyword>
<dbReference type="InterPro" id="IPR000531">
    <property type="entry name" value="Beta-barrel_TonB"/>
</dbReference>
<dbReference type="PANTHER" id="PTHR30069:SF29">
    <property type="entry name" value="HEMOGLOBIN AND HEMOGLOBIN-HAPTOGLOBIN-BINDING PROTEIN 1-RELATED"/>
    <property type="match status" value="1"/>
</dbReference>
<keyword evidence="9 10" id="KW-0998">Cell outer membrane</keyword>
<protein>
    <submittedName>
        <fullName evidence="16">SusC/RagA family TonB-linked outer membrane protein</fullName>
    </submittedName>
</protein>
<keyword evidence="6 11" id="KW-0798">TonB box</keyword>
<evidence type="ECO:0000256" key="5">
    <source>
        <dbReference type="ARBA" id="ARBA00022729"/>
    </source>
</evidence>
<evidence type="ECO:0000259" key="14">
    <source>
        <dbReference type="Pfam" id="PF07715"/>
    </source>
</evidence>
<feature type="domain" description="TonB-dependent receptor-like beta-barrel" evidence="13">
    <location>
        <begin position="537"/>
        <end position="1006"/>
    </location>
</feature>
<keyword evidence="17" id="KW-1185">Reference proteome</keyword>
<evidence type="ECO:0000313" key="17">
    <source>
        <dbReference type="Proteomes" id="UP001172083"/>
    </source>
</evidence>
<dbReference type="SUPFAM" id="SSF49464">
    <property type="entry name" value="Carboxypeptidase regulatory domain-like"/>
    <property type="match status" value="1"/>
</dbReference>
<dbReference type="Gene3D" id="2.60.40.1120">
    <property type="entry name" value="Carboxypeptidase-like, regulatory domain"/>
    <property type="match status" value="1"/>
</dbReference>
<dbReference type="EMBL" id="JAUJEB010000005">
    <property type="protein sequence ID" value="MDN5214838.1"/>
    <property type="molecule type" value="Genomic_DNA"/>
</dbReference>
<evidence type="ECO:0000259" key="13">
    <source>
        <dbReference type="Pfam" id="PF00593"/>
    </source>
</evidence>
<evidence type="ECO:0000256" key="2">
    <source>
        <dbReference type="ARBA" id="ARBA00022448"/>
    </source>
</evidence>
<dbReference type="Gene3D" id="2.170.130.10">
    <property type="entry name" value="TonB-dependent receptor, plug domain"/>
    <property type="match status" value="1"/>
</dbReference>
<dbReference type="InterPro" id="IPR032508">
    <property type="entry name" value="FecR_C"/>
</dbReference>
<evidence type="ECO:0000256" key="12">
    <source>
        <dbReference type="SAM" id="MobiDB-lite"/>
    </source>
</evidence>
<dbReference type="NCBIfam" id="TIGR04057">
    <property type="entry name" value="SusC_RagA_signa"/>
    <property type="match status" value="1"/>
</dbReference>
<comment type="subcellular location">
    <subcellularLocation>
        <location evidence="1 10">Cell outer membrane</location>
        <topology evidence="1 10">Multi-pass membrane protein</topology>
    </subcellularLocation>
</comment>
<evidence type="ECO:0000256" key="1">
    <source>
        <dbReference type="ARBA" id="ARBA00004571"/>
    </source>
</evidence>
<accession>A0ABT8LB11</accession>
<dbReference type="InterPro" id="IPR023997">
    <property type="entry name" value="TonB-dep_OMP_SusC/RagA_CS"/>
</dbReference>
<proteinExistence type="inferred from homology"/>
<dbReference type="Pfam" id="PF00593">
    <property type="entry name" value="TonB_dep_Rec_b-barrel"/>
    <property type="match status" value="1"/>
</dbReference>
<keyword evidence="4 10" id="KW-0812">Transmembrane</keyword>
<keyword evidence="3 10" id="KW-1134">Transmembrane beta strand</keyword>
<dbReference type="InterPro" id="IPR039426">
    <property type="entry name" value="TonB-dep_rcpt-like"/>
</dbReference>
<evidence type="ECO:0000259" key="15">
    <source>
        <dbReference type="Pfam" id="PF16344"/>
    </source>
</evidence>
<sequence length="1176" mass="131780">MMRFLKINALNFTKKQFFLIIQIVLIQVLIVSSVFSQDSQRKVTLKITNATLEQIFKDLESSSGYQFRYTDKIMTHDRKFSYNFSNTSIDNVLSKVSADAGFEYKIGNGTVSVKLLEKKKISGKITDNQTGEPLIGVTVRIKDTAEGVISDLDGNYALEVYPSDIIQFSFVGFDIQEATAGNRGILDVALTTSSVKLEEIVVTAIGIERDTRALGYSVTKIERDNITRSGSPNLATTLAGKVPGMQLTRSSGVLGSSRIILRGESSLDFNNNRALVVIDGVPVTNDQNGDGERSYLGAVVDYGDGLSTLNPDDIENISVLKGPTAAGLYGSQAANGVIMITTKSGKYDQKLKVTLRSNTSFQRVNRWLPRQLQFGSGNRSENDYYSFRDSPDGRNNKNGHSWGPKFLGQSFYQYNAPHTAIYDPDRRDEIWEYEVGGQTPWVPYEIEQSFYETGVTQTTGISLDAGNSNAYFRGSVDYLTNSYIMPNTGYERFNLALSSGVKVGKSRFSTKINYAKQTSDNLPAEGYDRQNAHYQVFWLNANDNLQWFRDNQWFAGQENIQQDRVTGLSANPYWILYNSINTLDKDRVFGKLQFDHDISDDFKITARSGIDFYTELRTRERAWSEPRNRSGRYNEHTLRTLLINTDVLLSKNWSLQDFDIKGTVGFNHFYRDGNSMFADTQGSRNGDKGLRIPGVFNIANSIDDPTVLPGRNQEENYSFYGLFSGSYRDMIYLDITGRNEQTSTLPKGNNAYFYPSAALAIDLTEAFDIGFKPLSYLKLRASAAQVGSDTRPYRLDRYYSVSNNINGGYSNPSTLPNPELKPETTNAIEFGLDVHFFNHRLNLDATVYRSVTKDQILTLPVDPGSGYLNALMNAGSVSNKGIEFQLDATPFKTPNFSWNINANWSANKGRLEELVPGIIDTYIIGSYVGSRVLIKADPGEELGRIYGKGYDRHEGQIIFKDGLAQRDNEEDFLGNVFPDWRAGLINSVRYKNFSLSFQFDYQRGGKAYSITHFLMNYTGKSDKTVLGRESGAPFESGAEYDVASGQWLQNSEDRFGVIGNGVMWDEESGQYVKNTVSAGAPYYYNSMYERDQIEGNVHETTFLKLRDVRIEYRLPPIWAFKGGSLALFGNELFVWTDFPAYDPELFVADDGALTPGLDGVGSPSTRTFGVDLKLTF</sequence>
<comment type="similarity">
    <text evidence="10 11">Belongs to the TonB-dependent receptor family.</text>
</comment>